<dbReference type="Proteomes" id="UP000530234">
    <property type="component" value="Unassembled WGS sequence"/>
</dbReference>
<dbReference type="CDD" id="cd08545">
    <property type="entry name" value="YcnI_like"/>
    <property type="match status" value="1"/>
</dbReference>
<accession>A0A7W3XYK7</accession>
<dbReference type="EMBL" id="VKHS01000690">
    <property type="protein sequence ID" value="MBB0231937.1"/>
    <property type="molecule type" value="Genomic_DNA"/>
</dbReference>
<keyword evidence="2" id="KW-0812">Transmembrane</keyword>
<organism evidence="4 5">
    <name type="scientific">Streptomyces calidiresistens</name>
    <dbReference type="NCBI Taxonomy" id="1485586"/>
    <lineage>
        <taxon>Bacteria</taxon>
        <taxon>Bacillati</taxon>
        <taxon>Actinomycetota</taxon>
        <taxon>Actinomycetes</taxon>
        <taxon>Kitasatosporales</taxon>
        <taxon>Streptomycetaceae</taxon>
        <taxon>Streptomyces</taxon>
    </lineage>
</organism>
<evidence type="ECO:0000313" key="4">
    <source>
        <dbReference type="EMBL" id="MBB0231937.1"/>
    </source>
</evidence>
<feature type="compositionally biased region" description="Basic and acidic residues" evidence="1">
    <location>
        <begin position="190"/>
        <end position="199"/>
    </location>
</feature>
<sequence>MSPVTPVVPRRSARRPLPLRGAAVGTLLAAGIVLTGAGTAAAHVTVDPAEVPGGGYRTVNVKVPNERDDASTVEVELYLDTDHPIASVMPQPVPGWDIEIETTELDEPLEMHGRQITEVPSRIVWSGGEINPGMFQQFPISMGRLPSDADRLVLNAIQTYDSGEVVRWIDEPTDDAEHPAATLTLTAAADDHGHSHDDADAADSEGEGEGEGTGTEQTAADSDADDHGDGHASAAGASASDTTARVLGVVGIAVGAAGVAFGVIAGRRRPAGS</sequence>
<evidence type="ECO:0000256" key="1">
    <source>
        <dbReference type="SAM" id="MobiDB-lite"/>
    </source>
</evidence>
<proteinExistence type="predicted"/>
<evidence type="ECO:0000256" key="2">
    <source>
        <dbReference type="SAM" id="Phobius"/>
    </source>
</evidence>
<feature type="compositionally biased region" description="Low complexity" evidence="1">
    <location>
        <begin position="231"/>
        <end position="240"/>
    </location>
</feature>
<dbReference type="RefSeq" id="WP_182666489.1">
    <property type="nucleotide sequence ID" value="NZ_VKHS01000690.1"/>
</dbReference>
<dbReference type="Gene3D" id="2.60.40.2230">
    <property type="entry name" value="Uncharacterised protein YcnI-like PF07987, DUF1775"/>
    <property type="match status" value="1"/>
</dbReference>
<feature type="compositionally biased region" description="Acidic residues" evidence="1">
    <location>
        <begin position="200"/>
        <end position="210"/>
    </location>
</feature>
<evidence type="ECO:0000259" key="3">
    <source>
        <dbReference type="Pfam" id="PF07987"/>
    </source>
</evidence>
<name>A0A7W3XYK7_9ACTN</name>
<feature type="region of interest" description="Disordered" evidence="1">
    <location>
        <begin position="190"/>
        <end position="240"/>
    </location>
</feature>
<protein>
    <submittedName>
        <fullName evidence="4">DUF1775 domain-containing protein</fullName>
    </submittedName>
</protein>
<keyword evidence="5" id="KW-1185">Reference proteome</keyword>
<keyword evidence="2" id="KW-1133">Transmembrane helix</keyword>
<dbReference type="AlphaFoldDB" id="A0A7W3XYK7"/>
<comment type="caution">
    <text evidence="4">The sequence shown here is derived from an EMBL/GenBank/DDBJ whole genome shotgun (WGS) entry which is preliminary data.</text>
</comment>
<dbReference type="InterPro" id="IPR038507">
    <property type="entry name" value="YcnI-like_sf"/>
</dbReference>
<feature type="transmembrane region" description="Helical" evidence="2">
    <location>
        <begin position="246"/>
        <end position="266"/>
    </location>
</feature>
<reference evidence="5" key="1">
    <citation type="submission" date="2019-10" db="EMBL/GenBank/DDBJ databases">
        <title>Streptomyces sp. nov., a novel actinobacterium isolated from alkaline environment.</title>
        <authorList>
            <person name="Golinska P."/>
        </authorList>
    </citation>
    <scope>NUCLEOTIDE SEQUENCE [LARGE SCALE GENOMIC DNA]</scope>
    <source>
        <strain evidence="5">DSM 42108</strain>
    </source>
</reference>
<keyword evidence="2" id="KW-0472">Membrane</keyword>
<gene>
    <name evidence="4" type="ORF">FOE67_21160</name>
</gene>
<dbReference type="InterPro" id="IPR012533">
    <property type="entry name" value="YcnI-copper_dom"/>
</dbReference>
<dbReference type="Pfam" id="PF07987">
    <property type="entry name" value="DUF1775"/>
    <property type="match status" value="1"/>
</dbReference>
<feature type="domain" description="YncI copper-binding" evidence="3">
    <location>
        <begin position="43"/>
        <end position="185"/>
    </location>
</feature>
<evidence type="ECO:0000313" key="5">
    <source>
        <dbReference type="Proteomes" id="UP000530234"/>
    </source>
</evidence>